<keyword evidence="3" id="KW-1185">Reference proteome</keyword>
<feature type="transmembrane region" description="Helical" evidence="1">
    <location>
        <begin position="50"/>
        <end position="70"/>
    </location>
</feature>
<feature type="transmembrane region" description="Helical" evidence="1">
    <location>
        <begin position="27"/>
        <end position="44"/>
    </location>
</feature>
<name>A7RKR3_NEMVE</name>
<dbReference type="InterPro" id="IPR029377">
    <property type="entry name" value="TMEM220"/>
</dbReference>
<dbReference type="PANTHER" id="PTHR34262">
    <property type="entry name" value="TRANSMEMBRANE PROTEIN 220"/>
    <property type="match status" value="1"/>
</dbReference>
<evidence type="ECO:0000313" key="2">
    <source>
        <dbReference type="EMBL" id="EDO47950.1"/>
    </source>
</evidence>
<dbReference type="PANTHER" id="PTHR34262:SF1">
    <property type="entry name" value="TRANSMEMBRANE PROTEIN 220"/>
    <property type="match status" value="1"/>
</dbReference>
<dbReference type="InParanoid" id="A7RKR3"/>
<feature type="transmembrane region" description="Helical" evidence="1">
    <location>
        <begin position="77"/>
        <end position="97"/>
    </location>
</feature>
<organism evidence="2 3">
    <name type="scientific">Nematostella vectensis</name>
    <name type="common">Starlet sea anemone</name>
    <dbReference type="NCBI Taxonomy" id="45351"/>
    <lineage>
        <taxon>Eukaryota</taxon>
        <taxon>Metazoa</taxon>
        <taxon>Cnidaria</taxon>
        <taxon>Anthozoa</taxon>
        <taxon>Hexacorallia</taxon>
        <taxon>Actiniaria</taxon>
        <taxon>Edwardsiidae</taxon>
        <taxon>Nematostella</taxon>
    </lineage>
</organism>
<dbReference type="eggNOG" id="ENOG502S0TU">
    <property type="taxonomic scope" value="Eukaryota"/>
</dbReference>
<evidence type="ECO:0000313" key="3">
    <source>
        <dbReference type="Proteomes" id="UP000001593"/>
    </source>
</evidence>
<keyword evidence="1" id="KW-0472">Membrane</keyword>
<dbReference type="Pfam" id="PF15071">
    <property type="entry name" value="TMEM220"/>
    <property type="match status" value="1"/>
</dbReference>
<evidence type="ECO:0008006" key="4">
    <source>
        <dbReference type="Google" id="ProtNLM"/>
    </source>
</evidence>
<feature type="transmembrane region" description="Helical" evidence="1">
    <location>
        <begin position="117"/>
        <end position="135"/>
    </location>
</feature>
<feature type="transmembrane region" description="Helical" evidence="1">
    <location>
        <begin position="147"/>
        <end position="167"/>
    </location>
</feature>
<dbReference type="EMBL" id="DS469516">
    <property type="protein sequence ID" value="EDO47950.1"/>
    <property type="molecule type" value="Genomic_DNA"/>
</dbReference>
<dbReference type="HOGENOM" id="CLU_135112_1_0_1"/>
<gene>
    <name evidence="2" type="ORF">NEMVEDRAFT_v1g236430</name>
</gene>
<dbReference type="PhylomeDB" id="A7RKR3"/>
<keyword evidence="1" id="KW-1133">Transmembrane helix</keyword>
<feature type="non-terminal residue" evidence="2">
    <location>
        <position position="168"/>
    </location>
</feature>
<proteinExistence type="predicted"/>
<keyword evidence="1" id="KW-0812">Transmembrane</keyword>
<sequence>MSEWSSVRVSDEEPGDLVKSCPWSWRVANMLMAVFFALAAYVQINDPDPAIWITVYAIPCLLSSVVAIHFQVQGYFLWRALTVSHLCACICGALYLSTRVSVHVRNGMVHPLEHEEGRELSGLLFVIMWMALLKLVNLKSAKTIQKYLCMGAVTLSLTPFLMWGFYIK</sequence>
<dbReference type="Proteomes" id="UP000001593">
    <property type="component" value="Unassembled WGS sequence"/>
</dbReference>
<evidence type="ECO:0000256" key="1">
    <source>
        <dbReference type="SAM" id="Phobius"/>
    </source>
</evidence>
<protein>
    <recommendedName>
        <fullName evidence="4">Transmembrane protein 220</fullName>
    </recommendedName>
</protein>
<accession>A7RKR3</accession>
<reference evidence="2 3" key="1">
    <citation type="journal article" date="2007" name="Science">
        <title>Sea anemone genome reveals ancestral eumetazoan gene repertoire and genomic organization.</title>
        <authorList>
            <person name="Putnam N.H."/>
            <person name="Srivastava M."/>
            <person name="Hellsten U."/>
            <person name="Dirks B."/>
            <person name="Chapman J."/>
            <person name="Salamov A."/>
            <person name="Terry A."/>
            <person name="Shapiro H."/>
            <person name="Lindquist E."/>
            <person name="Kapitonov V.V."/>
            <person name="Jurka J."/>
            <person name="Genikhovich G."/>
            <person name="Grigoriev I.V."/>
            <person name="Lucas S.M."/>
            <person name="Steele R.E."/>
            <person name="Finnerty J.R."/>
            <person name="Technau U."/>
            <person name="Martindale M.Q."/>
            <person name="Rokhsar D.S."/>
        </authorList>
    </citation>
    <scope>NUCLEOTIDE SEQUENCE [LARGE SCALE GENOMIC DNA]</scope>
    <source>
        <strain evidence="3">CH2 X CH6</strain>
    </source>
</reference>
<dbReference type="OMA" id="IVAWARI"/>
<dbReference type="KEGG" id="nve:5520249"/>
<dbReference type="AlphaFoldDB" id="A7RKR3"/>